<accession>A0A165Y1H5</accession>
<evidence type="ECO:0000313" key="2">
    <source>
        <dbReference type="Proteomes" id="UP000076532"/>
    </source>
</evidence>
<gene>
    <name evidence="1" type="ORF">FIBSPDRAFT_873933</name>
</gene>
<reference evidence="1 2" key="1">
    <citation type="journal article" date="2016" name="Mol. Biol. Evol.">
        <title>Comparative Genomics of Early-Diverging Mushroom-Forming Fungi Provides Insights into the Origins of Lignocellulose Decay Capabilities.</title>
        <authorList>
            <person name="Nagy L.G."/>
            <person name="Riley R."/>
            <person name="Tritt A."/>
            <person name="Adam C."/>
            <person name="Daum C."/>
            <person name="Floudas D."/>
            <person name="Sun H."/>
            <person name="Yadav J.S."/>
            <person name="Pangilinan J."/>
            <person name="Larsson K.H."/>
            <person name="Matsuura K."/>
            <person name="Barry K."/>
            <person name="Labutti K."/>
            <person name="Kuo R."/>
            <person name="Ohm R.A."/>
            <person name="Bhattacharya S.S."/>
            <person name="Shirouzu T."/>
            <person name="Yoshinaga Y."/>
            <person name="Martin F.M."/>
            <person name="Grigoriev I.V."/>
            <person name="Hibbett D.S."/>
        </authorList>
    </citation>
    <scope>NUCLEOTIDE SEQUENCE [LARGE SCALE GENOMIC DNA]</scope>
    <source>
        <strain evidence="1 2">CBS 109695</strain>
    </source>
</reference>
<protein>
    <submittedName>
        <fullName evidence="1">Uncharacterized protein</fullName>
    </submittedName>
</protein>
<dbReference type="EMBL" id="KV417707">
    <property type="protein sequence ID" value="KZP09109.1"/>
    <property type="molecule type" value="Genomic_DNA"/>
</dbReference>
<dbReference type="AlphaFoldDB" id="A0A165Y1H5"/>
<proteinExistence type="predicted"/>
<dbReference type="Proteomes" id="UP000076532">
    <property type="component" value="Unassembled WGS sequence"/>
</dbReference>
<keyword evidence="2" id="KW-1185">Reference proteome</keyword>
<sequence length="79" mass="8671">MHSQPHPSSVSESIAEGRLDFNTNTRLFTAAKGWASPNGWLMSSTSVIFLWPSPSYETAFSAQLQPSQPTSLPHTPLVR</sequence>
<name>A0A165Y1H5_9AGAM</name>
<evidence type="ECO:0000313" key="1">
    <source>
        <dbReference type="EMBL" id="KZP09109.1"/>
    </source>
</evidence>
<organism evidence="1 2">
    <name type="scientific">Athelia psychrophila</name>
    <dbReference type="NCBI Taxonomy" id="1759441"/>
    <lineage>
        <taxon>Eukaryota</taxon>
        <taxon>Fungi</taxon>
        <taxon>Dikarya</taxon>
        <taxon>Basidiomycota</taxon>
        <taxon>Agaricomycotina</taxon>
        <taxon>Agaricomycetes</taxon>
        <taxon>Agaricomycetidae</taxon>
        <taxon>Atheliales</taxon>
        <taxon>Atheliaceae</taxon>
        <taxon>Athelia</taxon>
    </lineage>
</organism>